<accession>A0A143QP38</accession>
<dbReference type="EMBL" id="CP015220">
    <property type="protein sequence ID" value="AMY24731.1"/>
    <property type="molecule type" value="Genomic_DNA"/>
</dbReference>
<evidence type="ECO:0000313" key="2">
    <source>
        <dbReference type="EMBL" id="AMY24731.1"/>
    </source>
</evidence>
<keyword evidence="3" id="KW-1185">Reference proteome</keyword>
<proteinExistence type="predicted"/>
<name>A0A143QP38_RHOFA</name>
<organism evidence="2 3">
    <name type="scientific">Rhodococcoides fascians</name>
    <name type="common">Rhodococcus fascians</name>
    <dbReference type="NCBI Taxonomy" id="1828"/>
    <lineage>
        <taxon>Bacteria</taxon>
        <taxon>Bacillati</taxon>
        <taxon>Actinomycetota</taxon>
        <taxon>Actinomycetes</taxon>
        <taxon>Mycobacteriales</taxon>
        <taxon>Nocardiaceae</taxon>
        <taxon>Rhodococcoides</taxon>
    </lineage>
</organism>
<protein>
    <submittedName>
        <fullName evidence="2">Uncharacterized protein</fullName>
    </submittedName>
</protein>
<dbReference type="KEGG" id="rhs:A3Q41_03440"/>
<reference evidence="3" key="2">
    <citation type="submission" date="2016-04" db="EMBL/GenBank/DDBJ databases">
        <title>Complete Genome and Plasmid Sequences for Rhodococcus fascians D188 and Draft Sequences for Rhodococcus spp. Isolates PBTS 1 and PBTS 2.</title>
        <authorList>
            <person name="Stamer R."/>
            <person name="Vereecke D."/>
            <person name="Zhang Y."/>
            <person name="Schilkey F."/>
            <person name="Devitt N."/>
            <person name="Randall J."/>
        </authorList>
    </citation>
    <scope>NUCLEOTIDE SEQUENCE [LARGE SCALE GENOMIC DNA]</scope>
    <source>
        <strain evidence="3">PBTS2</strain>
    </source>
</reference>
<feature type="region of interest" description="Disordered" evidence="1">
    <location>
        <begin position="1"/>
        <end position="26"/>
    </location>
</feature>
<dbReference type="PATRIC" id="fig|1653479.3.peg.3491"/>
<dbReference type="Proteomes" id="UP000076038">
    <property type="component" value="Chromosome"/>
</dbReference>
<evidence type="ECO:0000256" key="1">
    <source>
        <dbReference type="SAM" id="MobiDB-lite"/>
    </source>
</evidence>
<dbReference type="InterPro" id="IPR047681">
    <property type="entry name" value="PPA1309-like"/>
</dbReference>
<gene>
    <name evidence="2" type="ORF">A3Q41_03440</name>
</gene>
<evidence type="ECO:0000313" key="3">
    <source>
        <dbReference type="Proteomes" id="UP000076038"/>
    </source>
</evidence>
<dbReference type="NCBIfam" id="NF040618">
    <property type="entry name" value="PPA1309_fam"/>
    <property type="match status" value="1"/>
</dbReference>
<reference evidence="2 3" key="1">
    <citation type="journal article" date="2016" name="Genome Announc.">
        <title>Complete Genome and Plasmid Sequences for Rhodococcus fascians D188 and Draft Sequences for Rhodococcus Isolates PBTS 1 and PBTS 2.</title>
        <authorList>
            <person name="Stamler R.A."/>
            <person name="Vereecke D."/>
            <person name="Zhang Y."/>
            <person name="Schilkey F."/>
            <person name="Devitt N."/>
            <person name="Randall J.J."/>
        </authorList>
    </citation>
    <scope>NUCLEOTIDE SEQUENCE [LARGE SCALE GENOMIC DNA]</scope>
    <source>
        <strain evidence="2 3">PBTS2</strain>
    </source>
</reference>
<dbReference type="AlphaFoldDB" id="A0A143QP38"/>
<sequence length="218" mass="22604">MSNDSDGLPGQEHFGDDFDPESGGPGVAEALARCAREVADFVDAGGWGQSPQMFALVPTAALAAAEPGLLDDLADGAALTPIQQHSLPEDITGGSPALDEFLATSTWPEGVVGCALVQEIVVLPPAAESALDDALMPLLADPDAADNAARSAAENHPEKRDARLIVAVLKDGPSLTLLQLHPDEDADPFAPIDLRIAEDLAPNVVHGLYATFDVVDDD</sequence>